<protein>
    <submittedName>
        <fullName evidence="4">Uncharacterized protein</fullName>
    </submittedName>
</protein>
<gene>
    <name evidence="4" type="ORF">MCOS_LOCUS4521</name>
</gene>
<dbReference type="Pfam" id="PF25573">
    <property type="entry name" value="TPR_PSMD3_N"/>
    <property type="match status" value="1"/>
</dbReference>
<reference evidence="4 5" key="1">
    <citation type="submission" date="2018-10" db="EMBL/GenBank/DDBJ databases">
        <authorList>
            <consortium name="Pathogen Informatics"/>
        </authorList>
    </citation>
    <scope>NUCLEOTIDE SEQUENCE [LARGE SCALE GENOMIC DNA]</scope>
</reference>
<organism evidence="4 5">
    <name type="scientific">Mesocestoides corti</name>
    <name type="common">Flatworm</name>
    <dbReference type="NCBI Taxonomy" id="53468"/>
    <lineage>
        <taxon>Eukaryota</taxon>
        <taxon>Metazoa</taxon>
        <taxon>Spiralia</taxon>
        <taxon>Lophotrochozoa</taxon>
        <taxon>Platyhelminthes</taxon>
        <taxon>Cestoda</taxon>
        <taxon>Eucestoda</taxon>
        <taxon>Cyclophyllidea</taxon>
        <taxon>Mesocestoididae</taxon>
        <taxon>Mesocestoides</taxon>
    </lineage>
</organism>
<keyword evidence="1" id="KW-0472">Membrane</keyword>
<proteinExistence type="predicted"/>
<dbReference type="GO" id="GO:0017064">
    <property type="term" value="F:fatty acid amide hydrolase activity"/>
    <property type="evidence" value="ECO:0007669"/>
    <property type="project" value="TreeGrafter"/>
</dbReference>
<accession>A0A0R3UC72</accession>
<sequence>MHKVISMLQSKGHKLVKFNIPDPDKLISMSSTAMFANGGGTLHKASQNDPANSRLRKLCFALSLPVFIRRSVAWLIHRFISRPIGAAIRSSTGCQSTQDVLFLLKEINNYQVEFAKAWSEAKLVVLICPGMPFPAPLDTTPDMLISGLTNYVLLYNVLDYPAGVLPVAKVSAADVKASKDAEEEYRRKGDWLNAKISSQQEGTQGLPIGLQVVGIMIPSIFGKLRSARRTAEDNIPKEVDLITFEEICDQIRNIEKAVARNELFFMGRVLRSILPIRRRLSNIVLRGLAYAYIFPQSQLWSYFMEYLPELMNVPPKFDYGEFCMPISLLPEVVVYLHLLLLIYLIDKNDIRKV</sequence>
<evidence type="ECO:0000259" key="2">
    <source>
        <dbReference type="Pfam" id="PF01425"/>
    </source>
</evidence>
<dbReference type="PANTHER" id="PTHR45847:SF6">
    <property type="entry name" value="FATTY ACID AMIDE HYDROLASE"/>
    <property type="match status" value="1"/>
</dbReference>
<dbReference type="STRING" id="53468.A0A0R3UC72"/>
<dbReference type="InterPro" id="IPR036928">
    <property type="entry name" value="AS_sf"/>
</dbReference>
<feature type="transmembrane region" description="Helical" evidence="1">
    <location>
        <begin position="324"/>
        <end position="345"/>
    </location>
</feature>
<dbReference type="Gene3D" id="3.90.1300.10">
    <property type="entry name" value="Amidase signature (AS) domain"/>
    <property type="match status" value="1"/>
</dbReference>
<dbReference type="GO" id="GO:0009062">
    <property type="term" value="P:fatty acid catabolic process"/>
    <property type="evidence" value="ECO:0007669"/>
    <property type="project" value="TreeGrafter"/>
</dbReference>
<keyword evidence="1" id="KW-1133">Transmembrane helix</keyword>
<name>A0A0R3UC72_MESCO</name>
<dbReference type="Pfam" id="PF01425">
    <property type="entry name" value="Amidase"/>
    <property type="match status" value="1"/>
</dbReference>
<dbReference type="AlphaFoldDB" id="A0A0R3UC72"/>
<evidence type="ECO:0000313" key="4">
    <source>
        <dbReference type="EMBL" id="VDD78518.1"/>
    </source>
</evidence>
<feature type="domain" description="Amidase" evidence="2">
    <location>
        <begin position="2"/>
        <end position="214"/>
    </location>
</feature>
<dbReference type="SUPFAM" id="SSF75304">
    <property type="entry name" value="Amidase signature (AS) enzymes"/>
    <property type="match status" value="1"/>
</dbReference>
<dbReference type="PANTHER" id="PTHR45847">
    <property type="entry name" value="FATTY ACID AMIDE HYDROLASE"/>
    <property type="match status" value="1"/>
</dbReference>
<dbReference type="OrthoDB" id="6263255at2759"/>
<dbReference type="InterPro" id="IPR052096">
    <property type="entry name" value="Endocannabinoid_amidase"/>
</dbReference>
<keyword evidence="5" id="KW-1185">Reference proteome</keyword>
<keyword evidence="1" id="KW-0812">Transmembrane</keyword>
<evidence type="ECO:0000313" key="5">
    <source>
        <dbReference type="Proteomes" id="UP000267029"/>
    </source>
</evidence>
<dbReference type="InterPro" id="IPR023631">
    <property type="entry name" value="Amidase_dom"/>
</dbReference>
<feature type="domain" description="26S proteasome non-ATPase regulatory subunit 3 N-terminal TPR repeats" evidence="3">
    <location>
        <begin position="242"/>
        <end position="351"/>
    </location>
</feature>
<dbReference type="Proteomes" id="UP000267029">
    <property type="component" value="Unassembled WGS sequence"/>
</dbReference>
<evidence type="ECO:0000256" key="1">
    <source>
        <dbReference type="SAM" id="Phobius"/>
    </source>
</evidence>
<dbReference type="InterPro" id="IPR057985">
    <property type="entry name" value="TPR_PSMD3_N"/>
</dbReference>
<dbReference type="GO" id="GO:0004040">
    <property type="term" value="F:amidase activity"/>
    <property type="evidence" value="ECO:0007669"/>
    <property type="project" value="TreeGrafter"/>
</dbReference>
<evidence type="ECO:0000259" key="3">
    <source>
        <dbReference type="Pfam" id="PF25573"/>
    </source>
</evidence>
<dbReference type="EMBL" id="UXSR01001799">
    <property type="protein sequence ID" value="VDD78518.1"/>
    <property type="molecule type" value="Genomic_DNA"/>
</dbReference>